<dbReference type="AlphaFoldDB" id="X6LT47"/>
<evidence type="ECO:0000313" key="1">
    <source>
        <dbReference type="EMBL" id="ETO05108.1"/>
    </source>
</evidence>
<keyword evidence="2" id="KW-1185">Reference proteome</keyword>
<sequence length="187" mass="21793">MSVIISTKNFIVSNGSFFVTAVCSIDDEPVGLLLFSLSLYFFWMTKQKTLAQNIATAIRFLLTSKWMICKVKLYFFQTQKHKKNLKPTLLLWLCVYKQQKREVQLMVRTNHRHNTNKKTTKQNKRIGKTITRTKGIGRITNSKKKGDNRNKPIQCIGLHKTKKKKEKIFTHECNEGFPFSESFHATC</sequence>
<protein>
    <submittedName>
        <fullName evidence="1">Uncharacterized protein</fullName>
    </submittedName>
</protein>
<dbReference type="EMBL" id="ASPP01028532">
    <property type="protein sequence ID" value="ETO05108.1"/>
    <property type="molecule type" value="Genomic_DNA"/>
</dbReference>
<gene>
    <name evidence="1" type="ORF">RFI_32288</name>
</gene>
<reference evidence="1 2" key="1">
    <citation type="journal article" date="2013" name="Curr. Biol.">
        <title>The Genome of the Foraminiferan Reticulomyxa filosa.</title>
        <authorList>
            <person name="Glockner G."/>
            <person name="Hulsmann N."/>
            <person name="Schleicher M."/>
            <person name="Noegel A.A."/>
            <person name="Eichinger L."/>
            <person name="Gallinger C."/>
            <person name="Pawlowski J."/>
            <person name="Sierra R."/>
            <person name="Euteneuer U."/>
            <person name="Pillet L."/>
            <person name="Moustafa A."/>
            <person name="Platzer M."/>
            <person name="Groth M."/>
            <person name="Szafranski K."/>
            <person name="Schliwa M."/>
        </authorList>
    </citation>
    <scope>NUCLEOTIDE SEQUENCE [LARGE SCALE GENOMIC DNA]</scope>
</reference>
<evidence type="ECO:0000313" key="2">
    <source>
        <dbReference type="Proteomes" id="UP000023152"/>
    </source>
</evidence>
<proteinExistence type="predicted"/>
<name>X6LT47_RETFI</name>
<dbReference type="Proteomes" id="UP000023152">
    <property type="component" value="Unassembled WGS sequence"/>
</dbReference>
<organism evidence="1 2">
    <name type="scientific">Reticulomyxa filosa</name>
    <dbReference type="NCBI Taxonomy" id="46433"/>
    <lineage>
        <taxon>Eukaryota</taxon>
        <taxon>Sar</taxon>
        <taxon>Rhizaria</taxon>
        <taxon>Retaria</taxon>
        <taxon>Foraminifera</taxon>
        <taxon>Monothalamids</taxon>
        <taxon>Reticulomyxidae</taxon>
        <taxon>Reticulomyxa</taxon>
    </lineage>
</organism>
<comment type="caution">
    <text evidence="1">The sequence shown here is derived from an EMBL/GenBank/DDBJ whole genome shotgun (WGS) entry which is preliminary data.</text>
</comment>
<accession>X6LT47</accession>